<feature type="compositionally biased region" description="Polar residues" evidence="1">
    <location>
        <begin position="17"/>
        <end position="30"/>
    </location>
</feature>
<dbReference type="PANTHER" id="PTHR24068">
    <property type="entry name" value="UBIQUITIN-CONJUGATING ENZYME E2"/>
    <property type="match status" value="1"/>
</dbReference>
<name>A0ABR2K1J8_9EUKA</name>
<dbReference type="Gene3D" id="3.10.110.10">
    <property type="entry name" value="Ubiquitin Conjugating Enzyme"/>
    <property type="match status" value="1"/>
</dbReference>
<keyword evidence="4" id="KW-1185">Reference proteome</keyword>
<dbReference type="CDD" id="cd00198">
    <property type="entry name" value="vWFA"/>
    <property type="match status" value="1"/>
</dbReference>
<dbReference type="Pfam" id="PF00179">
    <property type="entry name" value="UQ_con"/>
    <property type="match status" value="1"/>
</dbReference>
<dbReference type="Proteomes" id="UP001470230">
    <property type="component" value="Unassembled WGS sequence"/>
</dbReference>
<dbReference type="InterPro" id="IPR036465">
    <property type="entry name" value="vWFA_dom_sf"/>
</dbReference>
<dbReference type="CDD" id="cd00195">
    <property type="entry name" value="UBCc_UEV"/>
    <property type="match status" value="1"/>
</dbReference>
<dbReference type="SMART" id="SM00212">
    <property type="entry name" value="UBCc"/>
    <property type="match status" value="1"/>
</dbReference>
<dbReference type="SUPFAM" id="SSF54495">
    <property type="entry name" value="UBC-like"/>
    <property type="match status" value="1"/>
</dbReference>
<dbReference type="InterPro" id="IPR016135">
    <property type="entry name" value="UBQ-conjugating_enzyme/RWD"/>
</dbReference>
<dbReference type="Gene3D" id="3.40.50.410">
    <property type="entry name" value="von Willebrand factor, type A domain"/>
    <property type="match status" value="1"/>
</dbReference>
<evidence type="ECO:0000313" key="4">
    <source>
        <dbReference type="Proteomes" id="UP001470230"/>
    </source>
</evidence>
<dbReference type="SUPFAM" id="SSF53300">
    <property type="entry name" value="vWA-like"/>
    <property type="match status" value="1"/>
</dbReference>
<proteinExistence type="predicted"/>
<protein>
    <recommendedName>
        <fullName evidence="2">UBC core domain-containing protein</fullName>
    </recommendedName>
</protein>
<dbReference type="EMBL" id="JAPFFF010000008">
    <property type="protein sequence ID" value="KAK8884978.1"/>
    <property type="molecule type" value="Genomic_DNA"/>
</dbReference>
<evidence type="ECO:0000313" key="3">
    <source>
        <dbReference type="EMBL" id="KAK8884978.1"/>
    </source>
</evidence>
<organism evidence="3 4">
    <name type="scientific">Tritrichomonas musculus</name>
    <dbReference type="NCBI Taxonomy" id="1915356"/>
    <lineage>
        <taxon>Eukaryota</taxon>
        <taxon>Metamonada</taxon>
        <taxon>Parabasalia</taxon>
        <taxon>Tritrichomonadida</taxon>
        <taxon>Tritrichomonadidae</taxon>
        <taxon>Tritrichomonas</taxon>
    </lineage>
</organism>
<reference evidence="3 4" key="1">
    <citation type="submission" date="2024-04" db="EMBL/GenBank/DDBJ databases">
        <title>Tritrichomonas musculus Genome.</title>
        <authorList>
            <person name="Alves-Ferreira E."/>
            <person name="Grigg M."/>
            <person name="Lorenzi H."/>
            <person name="Galac M."/>
        </authorList>
    </citation>
    <scope>NUCLEOTIDE SEQUENCE [LARGE SCALE GENOMIC DNA]</scope>
    <source>
        <strain evidence="3 4">EAF2021</strain>
    </source>
</reference>
<feature type="region of interest" description="Disordered" evidence="1">
    <location>
        <begin position="1"/>
        <end position="30"/>
    </location>
</feature>
<evidence type="ECO:0000256" key="1">
    <source>
        <dbReference type="SAM" id="MobiDB-lite"/>
    </source>
</evidence>
<dbReference type="InterPro" id="IPR000608">
    <property type="entry name" value="UBC"/>
</dbReference>
<sequence>MFKNKKPLPKRTPPASPGSTPKTDAYTPTNFSNQKIDQTLMNHEHEAGINTKEAIDQPRVNVKGKYTFCFNGGSLDDMFKGFEVELDTSMNPIQCRDYLQSKLNGKINMKDKQLIVYLSGGLPFIGGTLGDVYLNKDPKFDNVIYGVITRKVSDIVLKSSYPELCNISDPDRKLLMSPLCDSSDRGLTDIACLFGYLNHDGAKGDLLLRTCAKVITFAPLITSIRRIIDRNQVVGRDVIAVSSTLFTFFRNYIPPTTKDNLVNEYSLRLCNLVSHINNPPEDLPLLMTEVKSGVQRTKFLSDLKLGPIVYIWQGDTGKTFKRFLFELQGTEAIQNAYNIIASFKPIAPLSMRAASGCSIVRGKDHEYLYLMQSPSKDVMDQNKVDIIDPTTGLTESVDVEDFAKKQGDTGTDKTEDLIEPDQVKQVIMVNFDESGSMTCDLDGYSCKKGSDKYMRVTIAYQYLTTFANRTYGYRIACIQGLISFNNNITLRCPLSPLVPDFEDKGLKKVQPTNVTRLWDSLQRACEELVKFRKDSNNNERFINAVSRVLVISDGEDVESKAKVEDVVKELIKNKIIVDSVIVSAEDECKMLCAVCHITGGVCFRPASISEGLSLFELSAFLNYHERKVRSDPVIPDDRTTTPRKLTPDRITAQFMENAKKNATFDTKIIDSNIAQATSSTVQTLATPAHICAMNKDAIIPLPRNRRILRELHAAIEICDPKQSLYDPDIKVYTYKINLDRWKVFIKGPEGTPYENKWWYILVTFPELYPIQPPIFRFITIPYHLNVSSEGRICLNIIEKGYISSKHVIDILQEIKELFLLPNADTPIKLETLDTFKNNYAEYERLARKSSQDNAKDNYEDYITAHVDDTVPDDFSATFEKHVPPYMISQISGKQIKNPILASSGVYYDKDELKQLVTSNRNPRCIITGKLLDEKPEDFDENDAI</sequence>
<accession>A0ABR2K1J8</accession>
<gene>
    <name evidence="3" type="ORF">M9Y10_044105</name>
</gene>
<comment type="caution">
    <text evidence="3">The sequence shown here is derived from an EMBL/GenBank/DDBJ whole genome shotgun (WGS) entry which is preliminary data.</text>
</comment>
<feature type="domain" description="UBC core" evidence="2">
    <location>
        <begin position="702"/>
        <end position="855"/>
    </location>
</feature>
<evidence type="ECO:0000259" key="2">
    <source>
        <dbReference type="PROSITE" id="PS50127"/>
    </source>
</evidence>
<dbReference type="PROSITE" id="PS50127">
    <property type="entry name" value="UBC_2"/>
    <property type="match status" value="1"/>
</dbReference>